<evidence type="ECO:0000256" key="3">
    <source>
        <dbReference type="ARBA" id="ARBA00023180"/>
    </source>
</evidence>
<dbReference type="OMA" id="TNCSAYY"/>
<dbReference type="SUPFAM" id="SSF57501">
    <property type="entry name" value="Cystine-knot cytokines"/>
    <property type="match status" value="1"/>
</dbReference>
<feature type="transmembrane region" description="Helical" evidence="5">
    <location>
        <begin position="12"/>
        <end position="32"/>
    </location>
</feature>
<evidence type="ECO:0000256" key="4">
    <source>
        <dbReference type="SAM" id="MobiDB-lite"/>
    </source>
</evidence>
<keyword evidence="5" id="KW-1133">Transmembrane helix</keyword>
<feature type="compositionally biased region" description="Polar residues" evidence="4">
    <location>
        <begin position="179"/>
        <end position="202"/>
    </location>
</feature>
<dbReference type="GO" id="GO:0005121">
    <property type="term" value="F:Toll binding"/>
    <property type="evidence" value="ECO:0007669"/>
    <property type="project" value="TreeGrafter"/>
</dbReference>
<reference evidence="8" key="1">
    <citation type="submission" date="2011-08" db="EMBL/GenBank/DDBJ databases">
        <authorList>
            <person name="Rombauts S."/>
        </authorList>
    </citation>
    <scope>NUCLEOTIDE SEQUENCE</scope>
    <source>
        <strain evidence="8">London</strain>
    </source>
</reference>
<name>T1K195_TETUR</name>
<reference evidence="7" key="2">
    <citation type="submission" date="2015-06" db="UniProtKB">
        <authorList>
            <consortium name="EnsemblMetazoa"/>
        </authorList>
    </citation>
    <scope>IDENTIFICATION</scope>
</reference>
<feature type="region of interest" description="Disordered" evidence="4">
    <location>
        <begin position="179"/>
        <end position="236"/>
    </location>
</feature>
<evidence type="ECO:0000313" key="7">
    <source>
        <dbReference type="EnsemblMetazoa" id="tetur04g00590.1"/>
    </source>
</evidence>
<dbReference type="EnsemblMetazoa" id="tetur04g00590.1">
    <property type="protein sequence ID" value="tetur04g00590.1"/>
    <property type="gene ID" value="tetur04g00590"/>
</dbReference>
<evidence type="ECO:0000256" key="2">
    <source>
        <dbReference type="ARBA" id="ARBA00023157"/>
    </source>
</evidence>
<feature type="compositionally biased region" description="Low complexity" evidence="4">
    <location>
        <begin position="219"/>
        <end position="236"/>
    </location>
</feature>
<keyword evidence="2" id="KW-1015">Disulfide bond</keyword>
<dbReference type="InterPro" id="IPR032104">
    <property type="entry name" value="Spaetzle"/>
</dbReference>
<keyword evidence="5" id="KW-0812">Transmembrane</keyword>
<protein>
    <recommendedName>
        <fullName evidence="6">Spaetzle domain-containing protein</fullName>
    </recommendedName>
</protein>
<dbReference type="EMBL" id="CAEY01001347">
    <property type="status" value="NOT_ANNOTATED_CDS"/>
    <property type="molecule type" value="Genomic_DNA"/>
</dbReference>
<dbReference type="GO" id="GO:0045087">
    <property type="term" value="P:innate immune response"/>
    <property type="evidence" value="ECO:0007669"/>
    <property type="project" value="TreeGrafter"/>
</dbReference>
<dbReference type="OrthoDB" id="7933576at2759"/>
<dbReference type="GO" id="GO:0021556">
    <property type="term" value="P:central nervous system formation"/>
    <property type="evidence" value="ECO:0007669"/>
    <property type="project" value="TreeGrafter"/>
</dbReference>
<gene>
    <name evidence="7" type="primary">107359961</name>
</gene>
<dbReference type="KEGG" id="tut:107359961"/>
<evidence type="ECO:0000256" key="1">
    <source>
        <dbReference type="ARBA" id="ARBA00022729"/>
    </source>
</evidence>
<dbReference type="PROSITE" id="PS51257">
    <property type="entry name" value="PROKAR_LIPOPROTEIN"/>
    <property type="match status" value="1"/>
</dbReference>
<evidence type="ECO:0000256" key="5">
    <source>
        <dbReference type="SAM" id="Phobius"/>
    </source>
</evidence>
<dbReference type="PANTHER" id="PTHR23199">
    <property type="entry name" value="NEUROTROPHIN 1-RELATED"/>
    <property type="match status" value="1"/>
</dbReference>
<sequence>MRYPSVNRCLHCFLTVTTIILIACSSFSFGYYQSNGVQSSIQPGLWRSSLSQSSYYYADYKVPMVPPQKDKRFIPDHPECPDSGGTLCKDVPNYPIDHIYDVIKSARANGFNFTSLFVDESKGDLEPNLTVPVPVPVSREKPHVKSYIVYQTSLQYDYLPHHPYQETHHQGFSLHSHQTYQPQDENQHQLADSYNDHQSSGWDNFGLDSIPPPPPVPQSPSSSSSPPLGVSPSSLLSPLPSSSSLDRFAHHKRFAVNPWKPIVRLANVTSIYAQRHRRRRRSVARQQSLKRVKRQSNNIANSLEGEEVCRTRTMFLSPRAALNDKSEWKYVVNLAEKDANLKQVIKVDVCQQANSPCSSSISLPFGFKSRCKQKFIKKKLLSLDPDGSSTSSENFFVPSCCVCEIVNQLR</sequence>
<dbReference type="eggNOG" id="ENOG502S37H">
    <property type="taxonomic scope" value="Eukaryota"/>
</dbReference>
<proteinExistence type="predicted"/>
<accession>T1K195</accession>
<organism evidence="7 8">
    <name type="scientific">Tetranychus urticae</name>
    <name type="common">Two-spotted spider mite</name>
    <dbReference type="NCBI Taxonomy" id="32264"/>
    <lineage>
        <taxon>Eukaryota</taxon>
        <taxon>Metazoa</taxon>
        <taxon>Ecdysozoa</taxon>
        <taxon>Arthropoda</taxon>
        <taxon>Chelicerata</taxon>
        <taxon>Arachnida</taxon>
        <taxon>Acari</taxon>
        <taxon>Acariformes</taxon>
        <taxon>Trombidiformes</taxon>
        <taxon>Prostigmata</taxon>
        <taxon>Eleutherengona</taxon>
        <taxon>Raphignathae</taxon>
        <taxon>Tetranychoidea</taxon>
        <taxon>Tetranychidae</taxon>
        <taxon>Tetranychus</taxon>
    </lineage>
</organism>
<dbReference type="PANTHER" id="PTHR23199:SF13">
    <property type="entry name" value="PROTEIN SPAETZLE 3"/>
    <property type="match status" value="1"/>
</dbReference>
<keyword evidence="8" id="KW-1185">Reference proteome</keyword>
<keyword evidence="5" id="KW-0472">Membrane</keyword>
<dbReference type="Proteomes" id="UP000015104">
    <property type="component" value="Unassembled WGS sequence"/>
</dbReference>
<evidence type="ECO:0000313" key="8">
    <source>
        <dbReference type="Proteomes" id="UP000015104"/>
    </source>
</evidence>
<evidence type="ECO:0000259" key="6">
    <source>
        <dbReference type="Pfam" id="PF16077"/>
    </source>
</evidence>
<dbReference type="GO" id="GO:0008083">
    <property type="term" value="F:growth factor activity"/>
    <property type="evidence" value="ECO:0007669"/>
    <property type="project" value="TreeGrafter"/>
</dbReference>
<dbReference type="HOGENOM" id="CLU_043206_0_0_1"/>
<dbReference type="InterPro" id="IPR029034">
    <property type="entry name" value="Cystine-knot_cytokine"/>
</dbReference>
<keyword evidence="1" id="KW-0732">Signal</keyword>
<feature type="domain" description="Spaetzle" evidence="6">
    <location>
        <begin position="307"/>
        <end position="405"/>
    </location>
</feature>
<dbReference type="GO" id="GO:0005615">
    <property type="term" value="C:extracellular space"/>
    <property type="evidence" value="ECO:0007669"/>
    <property type="project" value="UniProtKB-ARBA"/>
</dbReference>
<dbReference type="InterPro" id="IPR052444">
    <property type="entry name" value="Spz/Toll_ligand-like"/>
</dbReference>
<dbReference type="Pfam" id="PF16077">
    <property type="entry name" value="Spaetzle"/>
    <property type="match status" value="1"/>
</dbReference>
<dbReference type="Gene3D" id="2.10.90.10">
    <property type="entry name" value="Cystine-knot cytokines"/>
    <property type="match status" value="1"/>
</dbReference>
<keyword evidence="3" id="KW-0325">Glycoprotein</keyword>
<dbReference type="AlphaFoldDB" id="T1K195"/>